<keyword evidence="1" id="KW-0812">Transmembrane</keyword>
<dbReference type="Proteomes" id="UP000199662">
    <property type="component" value="Unassembled WGS sequence"/>
</dbReference>
<keyword evidence="1" id="KW-0472">Membrane</keyword>
<sequence>MGKIISFIKKTLLAIVSFFIVYIVNIICFYSTNRTIYIDNIYAIIIVSLMIYYFGMVLIEKIKDKRTPGFNKSLESEKSDAF</sequence>
<dbReference type="EMBL" id="FNZK01000005">
    <property type="protein sequence ID" value="SEJ30000.1"/>
    <property type="molecule type" value="Genomic_DNA"/>
</dbReference>
<feature type="transmembrane region" description="Helical" evidence="1">
    <location>
        <begin position="12"/>
        <end position="32"/>
    </location>
</feature>
<keyword evidence="1" id="KW-1133">Transmembrane helix</keyword>
<dbReference type="AlphaFoldDB" id="A0A1H6XYS9"/>
<evidence type="ECO:0000256" key="1">
    <source>
        <dbReference type="SAM" id="Phobius"/>
    </source>
</evidence>
<keyword evidence="3" id="KW-1185">Reference proteome</keyword>
<protein>
    <submittedName>
        <fullName evidence="2">Uncharacterized protein</fullName>
    </submittedName>
</protein>
<proteinExistence type="predicted"/>
<accession>A0A1H6XYS9</accession>
<organism evidence="2 3">
    <name type="scientific">Propionispira arboris</name>
    <dbReference type="NCBI Taxonomy" id="84035"/>
    <lineage>
        <taxon>Bacteria</taxon>
        <taxon>Bacillati</taxon>
        <taxon>Bacillota</taxon>
        <taxon>Negativicutes</taxon>
        <taxon>Selenomonadales</taxon>
        <taxon>Selenomonadaceae</taxon>
        <taxon>Propionispira</taxon>
    </lineage>
</organism>
<reference evidence="2 3" key="1">
    <citation type="submission" date="2016-10" db="EMBL/GenBank/DDBJ databases">
        <authorList>
            <person name="de Groot N.N."/>
        </authorList>
    </citation>
    <scope>NUCLEOTIDE SEQUENCE [LARGE SCALE GENOMIC DNA]</scope>
    <source>
        <strain evidence="2 3">DSM 2179</strain>
    </source>
</reference>
<evidence type="ECO:0000313" key="3">
    <source>
        <dbReference type="Proteomes" id="UP000199662"/>
    </source>
</evidence>
<gene>
    <name evidence="2" type="ORF">SAMN05660742_105195</name>
</gene>
<name>A0A1H6XYS9_9FIRM</name>
<dbReference type="RefSeq" id="WP_091830432.1">
    <property type="nucleotide sequence ID" value="NZ_FNZK01000005.1"/>
</dbReference>
<evidence type="ECO:0000313" key="2">
    <source>
        <dbReference type="EMBL" id="SEJ30000.1"/>
    </source>
</evidence>
<feature type="transmembrane region" description="Helical" evidence="1">
    <location>
        <begin position="38"/>
        <end position="59"/>
    </location>
</feature>